<dbReference type="GO" id="GO:0005524">
    <property type="term" value="F:ATP binding"/>
    <property type="evidence" value="ECO:0007669"/>
    <property type="project" value="UniProtKB-KW"/>
</dbReference>
<protein>
    <submittedName>
        <fullName evidence="6">ABC transporter ATP-binding protein</fullName>
    </submittedName>
</protein>
<dbReference type="CDD" id="cd03230">
    <property type="entry name" value="ABC_DR_subfamily_A"/>
    <property type="match status" value="1"/>
</dbReference>
<comment type="caution">
    <text evidence="6">The sequence shown here is derived from an EMBL/GenBank/DDBJ whole genome shotgun (WGS) entry which is preliminary data.</text>
</comment>
<keyword evidence="7" id="KW-1185">Reference proteome</keyword>
<sequence length="292" mass="33281">MATIEARNLTKIYGQKPVVNQVNLEIHAGKLTAYLGTNGAGKSTTMRMLTKTLQPSSGKVLYNGEDLFKIHKQQVKISMVFQKGVLDEELTVRENLQIRASMYQDVPRGRIADLIRELKLSSYVDRKYGELSGGMRRKADIARALLNQPEILFLDEPTTGLDVQSRQEIWQLLRRLKEAGVGIFLTTHYLDEADNADYVYIIEQGELLTQGSAKELKKRFGKNRLWFKQAAAGYDEFDPDKGYGFVIDRYQEVIDLLNKYQPKADEFSYEQAGMDEVFLQVTGRRINDASHS</sequence>
<dbReference type="SUPFAM" id="SSF52540">
    <property type="entry name" value="P-loop containing nucleoside triphosphate hydrolases"/>
    <property type="match status" value="1"/>
</dbReference>
<proteinExistence type="inferred from homology"/>
<dbReference type="GO" id="GO:0016887">
    <property type="term" value="F:ATP hydrolysis activity"/>
    <property type="evidence" value="ECO:0007669"/>
    <property type="project" value="InterPro"/>
</dbReference>
<organism evidence="6 7">
    <name type="scientific">Lactobacillus porci</name>
    <dbReference type="NCBI Taxonomy" id="2012477"/>
    <lineage>
        <taxon>Bacteria</taxon>
        <taxon>Bacillati</taxon>
        <taxon>Bacillota</taxon>
        <taxon>Bacilli</taxon>
        <taxon>Lactobacillales</taxon>
        <taxon>Lactobacillaceae</taxon>
        <taxon>Lactobacillus</taxon>
    </lineage>
</organism>
<evidence type="ECO:0000256" key="4">
    <source>
        <dbReference type="ARBA" id="ARBA00022840"/>
    </source>
</evidence>
<evidence type="ECO:0000259" key="5">
    <source>
        <dbReference type="PROSITE" id="PS50893"/>
    </source>
</evidence>
<dbReference type="InterPro" id="IPR027417">
    <property type="entry name" value="P-loop_NTPase"/>
</dbReference>
<dbReference type="PANTHER" id="PTHR42711:SF5">
    <property type="entry name" value="ABC TRANSPORTER ATP-BINDING PROTEIN NATA"/>
    <property type="match status" value="1"/>
</dbReference>
<evidence type="ECO:0000256" key="3">
    <source>
        <dbReference type="ARBA" id="ARBA00022741"/>
    </source>
</evidence>
<evidence type="ECO:0000256" key="1">
    <source>
        <dbReference type="ARBA" id="ARBA00005417"/>
    </source>
</evidence>
<evidence type="ECO:0000256" key="2">
    <source>
        <dbReference type="ARBA" id="ARBA00022448"/>
    </source>
</evidence>
<dbReference type="Proteomes" id="UP000438120">
    <property type="component" value="Unassembled WGS sequence"/>
</dbReference>
<dbReference type="Pfam" id="PF00005">
    <property type="entry name" value="ABC_tran"/>
    <property type="match status" value="1"/>
</dbReference>
<reference evidence="6 7" key="1">
    <citation type="submission" date="2019-08" db="EMBL/GenBank/DDBJ databases">
        <title>In-depth cultivation of the pig gut microbiome towards novel bacterial diversity and tailored functional studies.</title>
        <authorList>
            <person name="Wylensek D."/>
            <person name="Hitch T.C.A."/>
            <person name="Clavel T."/>
        </authorList>
    </citation>
    <scope>NUCLEOTIDE SEQUENCE [LARGE SCALE GENOMIC DNA]</scope>
    <source>
        <strain evidence="6 7">Bifido-178-WT-2B</strain>
    </source>
</reference>
<keyword evidence="3" id="KW-0547">Nucleotide-binding</keyword>
<feature type="domain" description="ABC transporter" evidence="5">
    <location>
        <begin position="4"/>
        <end position="229"/>
    </location>
</feature>
<dbReference type="InterPro" id="IPR017871">
    <property type="entry name" value="ABC_transporter-like_CS"/>
</dbReference>
<dbReference type="InterPro" id="IPR003439">
    <property type="entry name" value="ABC_transporter-like_ATP-bd"/>
</dbReference>
<comment type="similarity">
    <text evidence="1">Belongs to the ABC transporter superfamily.</text>
</comment>
<dbReference type="Gene3D" id="3.40.50.300">
    <property type="entry name" value="P-loop containing nucleotide triphosphate hydrolases"/>
    <property type="match status" value="1"/>
</dbReference>
<dbReference type="PANTHER" id="PTHR42711">
    <property type="entry name" value="ABC TRANSPORTER ATP-BINDING PROTEIN"/>
    <property type="match status" value="1"/>
</dbReference>
<dbReference type="InterPro" id="IPR003593">
    <property type="entry name" value="AAA+_ATPase"/>
</dbReference>
<accession>A0A6A8MBF6</accession>
<name>A0A6A8MBF6_9LACO</name>
<dbReference type="InterPro" id="IPR050763">
    <property type="entry name" value="ABC_transporter_ATP-binding"/>
</dbReference>
<dbReference type="EMBL" id="VUMX01000004">
    <property type="protein sequence ID" value="MST86536.1"/>
    <property type="molecule type" value="Genomic_DNA"/>
</dbReference>
<keyword evidence="4 6" id="KW-0067">ATP-binding</keyword>
<dbReference type="SMART" id="SM00382">
    <property type="entry name" value="AAA"/>
    <property type="match status" value="1"/>
</dbReference>
<evidence type="ECO:0000313" key="6">
    <source>
        <dbReference type="EMBL" id="MST86536.1"/>
    </source>
</evidence>
<dbReference type="PROSITE" id="PS00211">
    <property type="entry name" value="ABC_TRANSPORTER_1"/>
    <property type="match status" value="1"/>
</dbReference>
<dbReference type="AlphaFoldDB" id="A0A6A8MBF6"/>
<dbReference type="PROSITE" id="PS50893">
    <property type="entry name" value="ABC_TRANSPORTER_2"/>
    <property type="match status" value="1"/>
</dbReference>
<gene>
    <name evidence="6" type="ORF">FYJ62_02480</name>
</gene>
<evidence type="ECO:0000313" key="7">
    <source>
        <dbReference type="Proteomes" id="UP000438120"/>
    </source>
</evidence>
<dbReference type="OrthoDB" id="9804819at2"/>
<keyword evidence="2" id="KW-0813">Transport</keyword>